<dbReference type="RefSeq" id="WP_231811336.1">
    <property type="nucleotide sequence ID" value="NZ_JAJOZR010000001.1"/>
</dbReference>
<accession>A0A9X1SYQ0</accession>
<organism evidence="2 3">
    <name type="scientific">Rhizobium quercicola</name>
    <dbReference type="NCBI Taxonomy" id="2901226"/>
    <lineage>
        <taxon>Bacteria</taxon>
        <taxon>Pseudomonadati</taxon>
        <taxon>Pseudomonadota</taxon>
        <taxon>Alphaproteobacteria</taxon>
        <taxon>Hyphomicrobiales</taxon>
        <taxon>Rhizobiaceae</taxon>
        <taxon>Rhizobium/Agrobacterium group</taxon>
        <taxon>Rhizobium</taxon>
    </lineage>
</organism>
<evidence type="ECO:0000313" key="2">
    <source>
        <dbReference type="EMBL" id="MCD7107592.1"/>
    </source>
</evidence>
<dbReference type="PROSITE" id="PS50987">
    <property type="entry name" value="HTH_ARSR_2"/>
    <property type="match status" value="1"/>
</dbReference>
<evidence type="ECO:0000259" key="1">
    <source>
        <dbReference type="PROSITE" id="PS50987"/>
    </source>
</evidence>
<proteinExistence type="predicted"/>
<sequence>MTDLPTGNMIAQAAHLMGDPARANMLAALIGGEALTAGELASHAGITPQTASGHLAKLLDGRLVAAERQGRHRYFRLASPSVAQALEGLMALSQIPLAASAKRRGPRDEAMRRARTCYDHMAGHIAVEVTAMLEQRGLLHRSEGVGVLSDEGYRFFCDFGIDLATTDRPKRPVCRMCLDWSERRPHMAGRLGSALLARTIELKWVLRTPSSRTLTITPAGDRGFADMLGRPLTPS</sequence>
<dbReference type="CDD" id="cd00090">
    <property type="entry name" value="HTH_ARSR"/>
    <property type="match status" value="1"/>
</dbReference>
<dbReference type="SMART" id="SM00418">
    <property type="entry name" value="HTH_ARSR"/>
    <property type="match status" value="1"/>
</dbReference>
<dbReference type="GO" id="GO:0097063">
    <property type="term" value="F:cadmium ion sensor activity"/>
    <property type="evidence" value="ECO:0007669"/>
    <property type="project" value="TreeGrafter"/>
</dbReference>
<reference evidence="2" key="1">
    <citation type="submission" date="2021-12" db="EMBL/GenBank/DDBJ databases">
        <authorList>
            <person name="Li Y."/>
        </authorList>
    </citation>
    <scope>NUCLEOTIDE SEQUENCE</scope>
    <source>
        <strain evidence="2">DKSPLA3</strain>
    </source>
</reference>
<dbReference type="SUPFAM" id="SSF46785">
    <property type="entry name" value="Winged helix' DNA-binding domain"/>
    <property type="match status" value="1"/>
</dbReference>
<dbReference type="PANTHER" id="PTHR39168">
    <property type="entry name" value="TRANSCRIPTIONAL REGULATOR-RELATED"/>
    <property type="match status" value="1"/>
</dbReference>
<dbReference type="PANTHER" id="PTHR39168:SF1">
    <property type="entry name" value="TRANSCRIPTIONAL REGULATORY PROTEIN"/>
    <property type="match status" value="1"/>
</dbReference>
<dbReference type="NCBIfam" id="NF033788">
    <property type="entry name" value="HTH_metalloreg"/>
    <property type="match status" value="1"/>
</dbReference>
<gene>
    <name evidence="2" type="ORF">LRX75_00935</name>
</gene>
<dbReference type="InterPro" id="IPR011991">
    <property type="entry name" value="ArsR-like_HTH"/>
</dbReference>
<protein>
    <submittedName>
        <fullName evidence="2">Metalloregulator ArsR/SmtB family transcription factor</fullName>
    </submittedName>
</protein>
<dbReference type="Pfam" id="PF12840">
    <property type="entry name" value="HTH_20"/>
    <property type="match status" value="1"/>
</dbReference>
<comment type="caution">
    <text evidence="2">The sequence shown here is derived from an EMBL/GenBank/DDBJ whole genome shotgun (WGS) entry which is preliminary data.</text>
</comment>
<evidence type="ECO:0000313" key="3">
    <source>
        <dbReference type="Proteomes" id="UP001139089"/>
    </source>
</evidence>
<dbReference type="Gene3D" id="1.10.10.10">
    <property type="entry name" value="Winged helix-like DNA-binding domain superfamily/Winged helix DNA-binding domain"/>
    <property type="match status" value="1"/>
</dbReference>
<dbReference type="InterPro" id="IPR036390">
    <property type="entry name" value="WH_DNA-bd_sf"/>
</dbReference>
<dbReference type="GO" id="GO:0003677">
    <property type="term" value="F:DNA binding"/>
    <property type="evidence" value="ECO:0007669"/>
    <property type="project" value="TreeGrafter"/>
</dbReference>
<dbReference type="InterPro" id="IPR036388">
    <property type="entry name" value="WH-like_DNA-bd_sf"/>
</dbReference>
<dbReference type="Proteomes" id="UP001139089">
    <property type="component" value="Unassembled WGS sequence"/>
</dbReference>
<feature type="domain" description="HTH arsR-type" evidence="1">
    <location>
        <begin position="2"/>
        <end position="97"/>
    </location>
</feature>
<dbReference type="GO" id="GO:0032791">
    <property type="term" value="F:lead ion binding"/>
    <property type="evidence" value="ECO:0007669"/>
    <property type="project" value="TreeGrafter"/>
</dbReference>
<dbReference type="GO" id="GO:0010288">
    <property type="term" value="P:response to lead ion"/>
    <property type="evidence" value="ECO:0007669"/>
    <property type="project" value="TreeGrafter"/>
</dbReference>
<keyword evidence="3" id="KW-1185">Reference proteome</keyword>
<dbReference type="GO" id="GO:0003700">
    <property type="term" value="F:DNA-binding transcription factor activity"/>
    <property type="evidence" value="ECO:0007669"/>
    <property type="project" value="InterPro"/>
</dbReference>
<dbReference type="AlphaFoldDB" id="A0A9X1SYQ0"/>
<dbReference type="InterPro" id="IPR001845">
    <property type="entry name" value="HTH_ArsR_DNA-bd_dom"/>
</dbReference>
<dbReference type="InterPro" id="IPR052543">
    <property type="entry name" value="HTH_Metal-responsive_Reg"/>
</dbReference>
<dbReference type="GO" id="GO:0046686">
    <property type="term" value="P:response to cadmium ion"/>
    <property type="evidence" value="ECO:0007669"/>
    <property type="project" value="TreeGrafter"/>
</dbReference>
<dbReference type="EMBL" id="JAJOZR010000001">
    <property type="protein sequence ID" value="MCD7107592.1"/>
    <property type="molecule type" value="Genomic_DNA"/>
</dbReference>
<name>A0A9X1SYQ0_9HYPH</name>